<evidence type="ECO:0000256" key="1">
    <source>
        <dbReference type="SAM" id="MobiDB-lite"/>
    </source>
</evidence>
<proteinExistence type="predicted"/>
<dbReference type="EMBL" id="ANJA01000521">
    <property type="protein sequence ID" value="ETO83258.1"/>
    <property type="molecule type" value="Genomic_DNA"/>
</dbReference>
<comment type="caution">
    <text evidence="2">The sequence shown here is derived from an EMBL/GenBank/DDBJ whole genome shotgun (WGS) entry which is preliminary data.</text>
</comment>
<protein>
    <submittedName>
        <fullName evidence="2">Uncharacterized protein</fullName>
    </submittedName>
</protein>
<gene>
    <name evidence="2" type="ORF">F444_02678</name>
</gene>
<evidence type="ECO:0000313" key="3">
    <source>
        <dbReference type="Proteomes" id="UP000028582"/>
    </source>
</evidence>
<dbReference type="Proteomes" id="UP000028582">
    <property type="component" value="Unassembled WGS sequence"/>
</dbReference>
<name>A0A081AWJ7_PHYNI</name>
<reference evidence="2 3" key="1">
    <citation type="submission" date="2013-11" db="EMBL/GenBank/DDBJ databases">
        <title>The Genome Sequence of Phytophthora parasitica P1976.</title>
        <authorList>
            <consortium name="The Broad Institute Genomics Platform"/>
            <person name="Russ C."/>
            <person name="Tyler B."/>
            <person name="Panabieres F."/>
            <person name="Shan W."/>
            <person name="Tripathy S."/>
            <person name="Grunwald N."/>
            <person name="Machado M."/>
            <person name="Johnson C.S."/>
            <person name="Walker B."/>
            <person name="Young S."/>
            <person name="Zeng Q."/>
            <person name="Gargeya S."/>
            <person name="Fitzgerald M."/>
            <person name="Haas B."/>
            <person name="Abouelleil A."/>
            <person name="Allen A.W."/>
            <person name="Alvarado L."/>
            <person name="Arachchi H.M."/>
            <person name="Berlin A.M."/>
            <person name="Chapman S.B."/>
            <person name="Gainer-Dewar J."/>
            <person name="Goldberg J."/>
            <person name="Griggs A."/>
            <person name="Gujja S."/>
            <person name="Hansen M."/>
            <person name="Howarth C."/>
            <person name="Imamovic A."/>
            <person name="Ireland A."/>
            <person name="Larimer J."/>
            <person name="McCowan C."/>
            <person name="Murphy C."/>
            <person name="Pearson M."/>
            <person name="Poon T.W."/>
            <person name="Priest M."/>
            <person name="Roberts A."/>
            <person name="Saif S."/>
            <person name="Shea T."/>
            <person name="Sisk P."/>
            <person name="Sykes S."/>
            <person name="Wortman J."/>
            <person name="Nusbaum C."/>
            <person name="Birren B."/>
        </authorList>
    </citation>
    <scope>NUCLEOTIDE SEQUENCE [LARGE SCALE GENOMIC DNA]</scope>
    <source>
        <strain evidence="2 3">P1976</strain>
    </source>
</reference>
<sequence>MSFPTPHGSHPTVHRPQRLGDSSDLADVRQVILDSSSIVRQAHPISGWSWFRVAPNLNISKLHKRVGVAQNLHHEELAMNCGANPSS</sequence>
<dbReference type="AlphaFoldDB" id="A0A081AWJ7"/>
<organism evidence="2 3">
    <name type="scientific">Phytophthora nicotianae P1976</name>
    <dbReference type="NCBI Taxonomy" id="1317066"/>
    <lineage>
        <taxon>Eukaryota</taxon>
        <taxon>Sar</taxon>
        <taxon>Stramenopiles</taxon>
        <taxon>Oomycota</taxon>
        <taxon>Peronosporomycetes</taxon>
        <taxon>Peronosporales</taxon>
        <taxon>Peronosporaceae</taxon>
        <taxon>Phytophthora</taxon>
    </lineage>
</organism>
<feature type="region of interest" description="Disordered" evidence="1">
    <location>
        <begin position="1"/>
        <end position="24"/>
    </location>
</feature>
<evidence type="ECO:0000313" key="2">
    <source>
        <dbReference type="EMBL" id="ETO83258.1"/>
    </source>
</evidence>
<accession>A0A081AWJ7</accession>